<name>A0A815NXL5_ADIRI</name>
<feature type="region of interest" description="Disordered" evidence="1">
    <location>
        <begin position="1"/>
        <end position="28"/>
    </location>
</feature>
<dbReference type="EMBL" id="CAJNOR010005001">
    <property type="protein sequence ID" value="CAF1539647.1"/>
    <property type="molecule type" value="Genomic_DNA"/>
</dbReference>
<dbReference type="Proteomes" id="UP000663828">
    <property type="component" value="Unassembled WGS sequence"/>
</dbReference>
<dbReference type="Proteomes" id="UP000663852">
    <property type="component" value="Unassembled WGS sequence"/>
</dbReference>
<organism evidence="2 5">
    <name type="scientific">Adineta ricciae</name>
    <name type="common">Rotifer</name>
    <dbReference type="NCBI Taxonomy" id="249248"/>
    <lineage>
        <taxon>Eukaryota</taxon>
        <taxon>Metazoa</taxon>
        <taxon>Spiralia</taxon>
        <taxon>Gnathifera</taxon>
        <taxon>Rotifera</taxon>
        <taxon>Eurotatoria</taxon>
        <taxon>Bdelloidea</taxon>
        <taxon>Adinetida</taxon>
        <taxon>Adinetidae</taxon>
        <taxon>Adineta</taxon>
    </lineage>
</organism>
<evidence type="ECO:0000313" key="2">
    <source>
        <dbReference type="EMBL" id="CAF1440626.1"/>
    </source>
</evidence>
<gene>
    <name evidence="2" type="ORF">EDS130_LOCUS38843</name>
    <name evidence="3" type="ORF">XAT740_LOCUS42083</name>
</gene>
<evidence type="ECO:0000256" key="1">
    <source>
        <dbReference type="SAM" id="MobiDB-lite"/>
    </source>
</evidence>
<keyword evidence="4" id="KW-1185">Reference proteome</keyword>
<reference evidence="2" key="1">
    <citation type="submission" date="2021-02" db="EMBL/GenBank/DDBJ databases">
        <authorList>
            <person name="Nowell W R."/>
        </authorList>
    </citation>
    <scope>NUCLEOTIDE SEQUENCE</scope>
</reference>
<feature type="compositionally biased region" description="Acidic residues" evidence="1">
    <location>
        <begin position="1"/>
        <end position="14"/>
    </location>
</feature>
<proteinExistence type="predicted"/>
<evidence type="ECO:0000313" key="3">
    <source>
        <dbReference type="EMBL" id="CAF1539647.1"/>
    </source>
</evidence>
<dbReference type="AlphaFoldDB" id="A0A815NXL5"/>
<sequence>MEFYESDEGNDESCDSYASDDTNDSDFDFDYDELVDNFDKLEFSDEDMDVYDEELNSMNESYATNGGFTSISHQG</sequence>
<evidence type="ECO:0000313" key="5">
    <source>
        <dbReference type="Proteomes" id="UP000663852"/>
    </source>
</evidence>
<dbReference type="EMBL" id="CAJNOJ010000417">
    <property type="protein sequence ID" value="CAF1440626.1"/>
    <property type="molecule type" value="Genomic_DNA"/>
</dbReference>
<protein>
    <submittedName>
        <fullName evidence="2">Uncharacterized protein</fullName>
    </submittedName>
</protein>
<accession>A0A815NXL5</accession>
<evidence type="ECO:0000313" key="4">
    <source>
        <dbReference type="Proteomes" id="UP000663828"/>
    </source>
</evidence>
<comment type="caution">
    <text evidence="2">The sequence shown here is derived from an EMBL/GenBank/DDBJ whole genome shotgun (WGS) entry which is preliminary data.</text>
</comment>